<comment type="caution">
    <text evidence="1">The sequence shown here is derived from an EMBL/GenBank/DDBJ whole genome shotgun (WGS) entry which is preliminary data.</text>
</comment>
<keyword evidence="2" id="KW-1185">Reference proteome</keyword>
<dbReference type="InterPro" id="IPR025444">
    <property type="entry name" value="Monooxy_af470"/>
</dbReference>
<proteinExistence type="predicted"/>
<dbReference type="Pfam" id="PF13826">
    <property type="entry name" value="Monooxy_af470-like"/>
    <property type="match status" value="1"/>
</dbReference>
<dbReference type="Proteomes" id="UP001181313">
    <property type="component" value="Unassembled WGS sequence"/>
</dbReference>
<evidence type="ECO:0000313" key="1">
    <source>
        <dbReference type="EMBL" id="MDT3728198.1"/>
    </source>
</evidence>
<accession>A0ABU3I5G7</accession>
<dbReference type="SUPFAM" id="SSF54909">
    <property type="entry name" value="Dimeric alpha+beta barrel"/>
    <property type="match status" value="1"/>
</dbReference>
<dbReference type="EMBL" id="JAVSGH010000046">
    <property type="protein sequence ID" value="MDT3728198.1"/>
    <property type="molecule type" value="Genomic_DNA"/>
</dbReference>
<reference evidence="1" key="1">
    <citation type="submission" date="2024-05" db="EMBL/GenBank/DDBJ databases">
        <title>30 novel species of actinomycetes from the DSMZ collection.</title>
        <authorList>
            <person name="Nouioui I."/>
        </authorList>
    </citation>
    <scope>NUCLEOTIDE SEQUENCE</scope>
    <source>
        <strain evidence="1">DSM 41972</strain>
    </source>
</reference>
<organism evidence="1 2">
    <name type="scientific">Streptomyces althioticus subsp. attaecolombicae</name>
    <dbReference type="NCBI Taxonomy" id="3075534"/>
    <lineage>
        <taxon>Bacteria</taxon>
        <taxon>Bacillati</taxon>
        <taxon>Actinomycetota</taxon>
        <taxon>Actinomycetes</taxon>
        <taxon>Kitasatosporales</taxon>
        <taxon>Streptomycetaceae</taxon>
        <taxon>Streptomyces</taxon>
        <taxon>Streptomyces althioticus group</taxon>
    </lineage>
</organism>
<dbReference type="RefSeq" id="WP_093552053.1">
    <property type="nucleotide sequence ID" value="NZ_JAVSGH010000046.1"/>
</dbReference>
<protein>
    <submittedName>
        <fullName evidence="1">DUF4188 domain-containing protein</fullName>
    </submittedName>
</protein>
<sequence length="162" mass="18464">MGQKVHPGRYAAAPPEGTVVFLIGMRVNSWWKIHRWLPAFRAMVPMLKEVSRRQEHGFLGYHVWFGRTTVVLQYWRSLDDLMAYARNAQAEHVPAWRNFNRSVGNNGDVGVWHEAYVTHPDRMHVIYRNMPLFGMAKATAHVHRGGDGPVVATRPPQGRAAA</sequence>
<evidence type="ECO:0000313" key="2">
    <source>
        <dbReference type="Proteomes" id="UP001181313"/>
    </source>
</evidence>
<dbReference type="InterPro" id="IPR011008">
    <property type="entry name" value="Dimeric_a/b-barrel"/>
</dbReference>
<gene>
    <name evidence="1" type="ORF">ROS62_26305</name>
</gene>
<name>A0ABU3I5G7_9ACTN</name>